<dbReference type="GO" id="GO:0003676">
    <property type="term" value="F:nucleic acid binding"/>
    <property type="evidence" value="ECO:0007669"/>
    <property type="project" value="InterPro"/>
</dbReference>
<dbReference type="SUPFAM" id="SSF53098">
    <property type="entry name" value="Ribonuclease H-like"/>
    <property type="match status" value="1"/>
</dbReference>
<feature type="domain" description="Integrase catalytic" evidence="1">
    <location>
        <begin position="1"/>
        <end position="98"/>
    </location>
</feature>
<keyword evidence="3" id="KW-1185">Reference proteome</keyword>
<dbReference type="InterPro" id="IPR001584">
    <property type="entry name" value="Integrase_cat-core"/>
</dbReference>
<protein>
    <submittedName>
        <fullName evidence="2">Pro-Pol polyprotein</fullName>
    </submittedName>
</protein>
<gene>
    <name evidence="2" type="ORF">ALC62_04494</name>
</gene>
<name>A0A151IK31_9HYME</name>
<dbReference type="Proteomes" id="UP000078542">
    <property type="component" value="Unassembled WGS sequence"/>
</dbReference>
<dbReference type="AlphaFoldDB" id="A0A151IK31"/>
<accession>A0A151IK31</accession>
<organism evidence="2 3">
    <name type="scientific">Cyphomyrmex costatus</name>
    <dbReference type="NCBI Taxonomy" id="456900"/>
    <lineage>
        <taxon>Eukaryota</taxon>
        <taxon>Metazoa</taxon>
        <taxon>Ecdysozoa</taxon>
        <taxon>Arthropoda</taxon>
        <taxon>Hexapoda</taxon>
        <taxon>Insecta</taxon>
        <taxon>Pterygota</taxon>
        <taxon>Neoptera</taxon>
        <taxon>Endopterygota</taxon>
        <taxon>Hymenoptera</taxon>
        <taxon>Apocrita</taxon>
        <taxon>Aculeata</taxon>
        <taxon>Formicoidea</taxon>
        <taxon>Formicidae</taxon>
        <taxon>Myrmicinae</taxon>
        <taxon>Cyphomyrmex</taxon>
    </lineage>
</organism>
<proteinExistence type="predicted"/>
<dbReference type="GO" id="GO:0015074">
    <property type="term" value="P:DNA integration"/>
    <property type="evidence" value="ECO:0007669"/>
    <property type="project" value="InterPro"/>
</dbReference>
<reference evidence="2 3" key="1">
    <citation type="submission" date="2016-03" db="EMBL/GenBank/DDBJ databases">
        <title>Cyphomyrmex costatus WGS genome.</title>
        <authorList>
            <person name="Nygaard S."/>
            <person name="Hu H."/>
            <person name="Boomsma J."/>
            <person name="Zhang G."/>
        </authorList>
    </citation>
    <scope>NUCLEOTIDE SEQUENCE [LARGE SCALE GENOMIC DNA]</scope>
    <source>
        <strain evidence="2">MS0001</strain>
        <tissue evidence="2">Whole body</tissue>
    </source>
</reference>
<dbReference type="STRING" id="456900.A0A151IK31"/>
<dbReference type="PANTHER" id="PTHR38681:SF1">
    <property type="entry name" value="RETROVIRUS-RELATED POL POLYPROTEIN FROM TRANSPOSON 412-LIKE PROTEIN"/>
    <property type="match status" value="1"/>
</dbReference>
<dbReference type="PANTHER" id="PTHR38681">
    <property type="entry name" value="RETROVIRUS-RELATED POL POLYPROTEIN FROM TRANSPOSON 412-LIKE PROTEIN-RELATED"/>
    <property type="match status" value="1"/>
</dbReference>
<feature type="non-terminal residue" evidence="2">
    <location>
        <position position="1"/>
    </location>
</feature>
<evidence type="ECO:0000259" key="1">
    <source>
        <dbReference type="PROSITE" id="PS50994"/>
    </source>
</evidence>
<dbReference type="InterPro" id="IPR036397">
    <property type="entry name" value="RNaseH_sf"/>
</dbReference>
<dbReference type="Gene3D" id="3.30.420.10">
    <property type="entry name" value="Ribonuclease H-like superfamily/Ribonuclease H"/>
    <property type="match status" value="1"/>
</dbReference>
<dbReference type="PROSITE" id="PS50994">
    <property type="entry name" value="INTEGRASE"/>
    <property type="match status" value="1"/>
</dbReference>
<evidence type="ECO:0000313" key="3">
    <source>
        <dbReference type="Proteomes" id="UP000078542"/>
    </source>
</evidence>
<sequence>ISRYGVPKTLTTDQGKQLESQIFNSLLQLTGCERIRTTAYHPASNGVIERWHRTLKTALMCHNSSNWANLLPTVLLGLRTQVRLDTGTSPAEFLFGTTLRIPGEFVTDNDFIPDPQIFVNDFRTFMRDCKPVPVTHKYKKRVFYYKDLTCCTHVFLRNDAKQSLENDRIRAYTKSSNEFQIKCSL</sequence>
<dbReference type="InterPro" id="IPR012337">
    <property type="entry name" value="RNaseH-like_sf"/>
</dbReference>
<evidence type="ECO:0000313" key="2">
    <source>
        <dbReference type="EMBL" id="KYN04622.1"/>
    </source>
</evidence>
<dbReference type="EMBL" id="KQ977258">
    <property type="protein sequence ID" value="KYN04622.1"/>
    <property type="molecule type" value="Genomic_DNA"/>
</dbReference>